<organism evidence="1 2">
    <name type="scientific">Ancylostoma duodenale</name>
    <dbReference type="NCBI Taxonomy" id="51022"/>
    <lineage>
        <taxon>Eukaryota</taxon>
        <taxon>Metazoa</taxon>
        <taxon>Ecdysozoa</taxon>
        <taxon>Nematoda</taxon>
        <taxon>Chromadorea</taxon>
        <taxon>Rhabditida</taxon>
        <taxon>Rhabditina</taxon>
        <taxon>Rhabditomorpha</taxon>
        <taxon>Strongyloidea</taxon>
        <taxon>Ancylostomatidae</taxon>
        <taxon>Ancylostomatinae</taxon>
        <taxon>Ancylostoma</taxon>
    </lineage>
</organism>
<dbReference type="OrthoDB" id="5814184at2759"/>
<dbReference type="AlphaFoldDB" id="A0A0C2F853"/>
<keyword evidence="2" id="KW-1185">Reference proteome</keyword>
<protein>
    <submittedName>
        <fullName evidence="1">Uncharacterized protein</fullName>
    </submittedName>
</protein>
<name>A0A0C2F853_9BILA</name>
<proteinExistence type="predicted"/>
<dbReference type="Proteomes" id="UP000054047">
    <property type="component" value="Unassembled WGS sequence"/>
</dbReference>
<evidence type="ECO:0000313" key="1">
    <source>
        <dbReference type="EMBL" id="KIH43094.1"/>
    </source>
</evidence>
<reference evidence="1 2" key="1">
    <citation type="submission" date="2013-12" db="EMBL/GenBank/DDBJ databases">
        <title>Draft genome of the parsitic nematode Ancylostoma duodenale.</title>
        <authorList>
            <person name="Mitreva M."/>
        </authorList>
    </citation>
    <scope>NUCLEOTIDE SEQUENCE [LARGE SCALE GENOMIC DNA]</scope>
    <source>
        <strain evidence="1 2">Zhejiang</strain>
    </source>
</reference>
<accession>A0A0C2F853</accession>
<dbReference type="EMBL" id="KN789150">
    <property type="protein sequence ID" value="KIH43094.1"/>
    <property type="molecule type" value="Genomic_DNA"/>
</dbReference>
<gene>
    <name evidence="1" type="ORF">ANCDUO_26908</name>
</gene>
<sequence>MKLLTTQKAMERKTLQIRLRDKIRNEEIRGRASFKDAYNDARERKLRWADHIARRGDNRWTEK</sequence>
<feature type="non-terminal residue" evidence="1">
    <location>
        <position position="63"/>
    </location>
</feature>
<evidence type="ECO:0000313" key="2">
    <source>
        <dbReference type="Proteomes" id="UP000054047"/>
    </source>
</evidence>